<keyword evidence="2" id="KW-0238">DNA-binding</keyword>
<accession>A0ABY5SLV3</accession>
<sequence>MVTKMNDDLHGMILRYCGNRTMEELITMYIERILRYLSFIKQELDSGILAKECQEHIAIAQSMLARDRNAAVSQMRRHLTESHQRTKQLIQA</sequence>
<evidence type="ECO:0000256" key="3">
    <source>
        <dbReference type="ARBA" id="ARBA00023163"/>
    </source>
</evidence>
<keyword evidence="1" id="KW-0805">Transcription regulation</keyword>
<evidence type="ECO:0000313" key="6">
    <source>
        <dbReference type="Proteomes" id="UP001057877"/>
    </source>
</evidence>
<dbReference type="InterPro" id="IPR008920">
    <property type="entry name" value="TF_FadR/GntR_C"/>
</dbReference>
<proteinExistence type="predicted"/>
<dbReference type="EMBL" id="CP091430">
    <property type="protein sequence ID" value="UVI33672.1"/>
    <property type="molecule type" value="Genomic_DNA"/>
</dbReference>
<organism evidence="5 6">
    <name type="scientific">Paenibacillus spongiae</name>
    <dbReference type="NCBI Taxonomy" id="2909671"/>
    <lineage>
        <taxon>Bacteria</taxon>
        <taxon>Bacillati</taxon>
        <taxon>Bacillota</taxon>
        <taxon>Bacilli</taxon>
        <taxon>Bacillales</taxon>
        <taxon>Paenibacillaceae</taxon>
        <taxon>Paenibacillus</taxon>
    </lineage>
</organism>
<evidence type="ECO:0000256" key="2">
    <source>
        <dbReference type="ARBA" id="ARBA00023125"/>
    </source>
</evidence>
<dbReference type="Pfam" id="PF07729">
    <property type="entry name" value="FCD"/>
    <property type="match status" value="1"/>
</dbReference>
<name>A0ABY5SLV3_9BACL</name>
<dbReference type="SUPFAM" id="SSF48008">
    <property type="entry name" value="GntR ligand-binding domain-like"/>
    <property type="match status" value="1"/>
</dbReference>
<dbReference type="Gene3D" id="1.20.120.530">
    <property type="entry name" value="GntR ligand-binding domain-like"/>
    <property type="match status" value="1"/>
</dbReference>
<gene>
    <name evidence="5" type="ORF">L1F29_17885</name>
</gene>
<evidence type="ECO:0000256" key="1">
    <source>
        <dbReference type="ARBA" id="ARBA00023015"/>
    </source>
</evidence>
<keyword evidence="6" id="KW-1185">Reference proteome</keyword>
<reference evidence="5" key="1">
    <citation type="submission" date="2022-01" db="EMBL/GenBank/DDBJ databases">
        <title>Paenibacillus spongiae sp. nov., isolated from marine sponge.</title>
        <authorList>
            <person name="Li Z."/>
            <person name="Zhang M."/>
        </authorList>
    </citation>
    <scope>NUCLEOTIDE SEQUENCE</scope>
    <source>
        <strain evidence="5">PHS-Z3</strain>
    </source>
</reference>
<evidence type="ECO:0000313" key="5">
    <source>
        <dbReference type="EMBL" id="UVI33672.1"/>
    </source>
</evidence>
<protein>
    <submittedName>
        <fullName evidence="5">FCD domain-containing protein</fullName>
    </submittedName>
</protein>
<keyword evidence="3" id="KW-0804">Transcription</keyword>
<evidence type="ECO:0000259" key="4">
    <source>
        <dbReference type="Pfam" id="PF07729"/>
    </source>
</evidence>
<feature type="domain" description="GntR C-terminal" evidence="4">
    <location>
        <begin position="3"/>
        <end position="80"/>
    </location>
</feature>
<dbReference type="InterPro" id="IPR011711">
    <property type="entry name" value="GntR_C"/>
</dbReference>
<dbReference type="Proteomes" id="UP001057877">
    <property type="component" value="Chromosome"/>
</dbReference>